<reference evidence="1 2" key="1">
    <citation type="submission" date="2020-01" db="EMBL/GenBank/DDBJ databases">
        <title>Complete genome sequence of a human oral phylogroup 1 Treponema sp. strain ATCC 700766, originally isolated from periodontitis dental plaque.</title>
        <authorList>
            <person name="Chan Y."/>
            <person name="Huo Y.-B."/>
            <person name="Yu X.-L."/>
            <person name="Zeng H."/>
            <person name="Leung W.-K."/>
            <person name="Watt R.M."/>
        </authorList>
    </citation>
    <scope>NUCLEOTIDE SEQUENCE [LARGE SCALE GENOMIC DNA]</scope>
    <source>
        <strain evidence="1 2">OMZ 804</strain>
    </source>
</reference>
<protein>
    <submittedName>
        <fullName evidence="1">Uncharacterized protein</fullName>
    </submittedName>
</protein>
<gene>
    <name evidence="1" type="ORF">GWP43_03735</name>
</gene>
<proteinExistence type="predicted"/>
<dbReference type="RefSeq" id="WP_162662805.1">
    <property type="nucleotide sequence ID" value="NZ_CP048020.1"/>
</dbReference>
<dbReference type="Proteomes" id="UP000464374">
    <property type="component" value="Chromosome"/>
</dbReference>
<name>A0A6P1XZA9_9SPIR</name>
<evidence type="ECO:0000313" key="1">
    <source>
        <dbReference type="EMBL" id="QHX42705.1"/>
    </source>
</evidence>
<dbReference type="AlphaFoldDB" id="A0A6P1XZA9"/>
<sequence length="219" mass="26265">MNKYSRILNKEVRIYKEWVYKHYSEMTEDTDNGEFLGPSFDRMRESAISFVKNVEVKDVTETDLESILYCVARDNECEYLADFISSYKEWFKYLIERCIDSIYTTAKWQLVKRLPVYKDDSSVTDWVFKYINVDDEYTQRMSLSALSEIDYKKAEQYAIEFWERDKYKGDTYAEEYQKIMALSVLYKIKSDKLSEYIEAARQLDFVYLKENSDEIANSD</sequence>
<dbReference type="EMBL" id="CP048020">
    <property type="protein sequence ID" value="QHX42705.1"/>
    <property type="molecule type" value="Genomic_DNA"/>
</dbReference>
<dbReference type="KEGG" id="trz:GWP43_03735"/>
<evidence type="ECO:0000313" key="2">
    <source>
        <dbReference type="Proteomes" id="UP000464374"/>
    </source>
</evidence>
<organism evidence="1 2">
    <name type="scientific">Treponema vincentii</name>
    <dbReference type="NCBI Taxonomy" id="69710"/>
    <lineage>
        <taxon>Bacteria</taxon>
        <taxon>Pseudomonadati</taxon>
        <taxon>Spirochaetota</taxon>
        <taxon>Spirochaetia</taxon>
        <taxon>Spirochaetales</taxon>
        <taxon>Treponemataceae</taxon>
        <taxon>Treponema</taxon>
    </lineage>
</organism>
<accession>A0A6P1XZA9</accession>